<proteinExistence type="predicted"/>
<sequence length="93" mass="9959">MTEHRAETTWYSLNASYQPVAGTPADMLLDDATLILDYTRSLARVLAQALNDESAVDPTYLAEAFNAMAVLMDLALTAAAAADRPAVQGSRRG</sequence>
<dbReference type="AlphaFoldDB" id="A0A7V8JP03"/>
<dbReference type="Proteomes" id="UP000461670">
    <property type="component" value="Unassembled WGS sequence"/>
</dbReference>
<evidence type="ECO:0008006" key="3">
    <source>
        <dbReference type="Google" id="ProtNLM"/>
    </source>
</evidence>
<reference evidence="2" key="1">
    <citation type="journal article" date="2020" name="MBio">
        <title>Horizontal gene transfer to a defensive symbiont with a reduced genome amongst a multipartite beetle microbiome.</title>
        <authorList>
            <person name="Waterworth S.C."/>
            <person name="Florez L.V."/>
            <person name="Rees E.R."/>
            <person name="Hertweck C."/>
            <person name="Kaltenpoth M."/>
            <person name="Kwan J.C."/>
        </authorList>
    </citation>
    <scope>NUCLEOTIDE SEQUENCE [LARGE SCALE GENOMIC DNA]</scope>
</reference>
<evidence type="ECO:0000313" key="2">
    <source>
        <dbReference type="Proteomes" id="UP000461670"/>
    </source>
</evidence>
<organism evidence="1 2">
    <name type="scientific">Paracidovorax wautersii</name>
    <dbReference type="NCBI Taxonomy" id="1177982"/>
    <lineage>
        <taxon>Bacteria</taxon>
        <taxon>Pseudomonadati</taxon>
        <taxon>Pseudomonadota</taxon>
        <taxon>Betaproteobacteria</taxon>
        <taxon>Burkholderiales</taxon>
        <taxon>Comamonadaceae</taxon>
        <taxon>Paracidovorax</taxon>
    </lineage>
</organism>
<protein>
    <recommendedName>
        <fullName evidence="3">DUF3077 domain-containing protein</fullName>
    </recommendedName>
</protein>
<comment type="caution">
    <text evidence="1">The sequence shown here is derived from an EMBL/GenBank/DDBJ whole genome shotgun (WGS) entry which is preliminary data.</text>
</comment>
<accession>A0A7V8JP03</accession>
<dbReference type="EMBL" id="WNDQ01000082">
    <property type="protein sequence ID" value="KAF1018560.1"/>
    <property type="molecule type" value="Genomic_DNA"/>
</dbReference>
<evidence type="ECO:0000313" key="1">
    <source>
        <dbReference type="EMBL" id="KAF1018560.1"/>
    </source>
</evidence>
<name>A0A7V8JP03_9BURK</name>
<gene>
    <name evidence="1" type="ORF">GAK30_03629</name>
</gene>